<feature type="compositionally biased region" description="Basic and acidic residues" evidence="1">
    <location>
        <begin position="74"/>
        <end position="91"/>
    </location>
</feature>
<name>A0A5C6ALH4_9BACT</name>
<sequence>MNGDRRFPAAEELSLGEAAGLLNLDRRTVKKLIEQGVLPARLASPPNSRRPRYRLPAENVLSYRNTYKTFQRPARHEGKQAARRRGDDGFPHIRLRRAT</sequence>
<dbReference type="InterPro" id="IPR041657">
    <property type="entry name" value="HTH_17"/>
</dbReference>
<feature type="domain" description="Helix-turn-helix" evidence="2">
    <location>
        <begin position="13"/>
        <end position="64"/>
    </location>
</feature>
<reference evidence="3 4" key="1">
    <citation type="submission" date="2019-02" db="EMBL/GenBank/DDBJ databases">
        <title>Deep-cultivation of Planctomycetes and their phenomic and genomic characterization uncovers novel biology.</title>
        <authorList>
            <person name="Wiegand S."/>
            <person name="Jogler M."/>
            <person name="Boedeker C."/>
            <person name="Pinto D."/>
            <person name="Vollmers J."/>
            <person name="Rivas-Marin E."/>
            <person name="Kohn T."/>
            <person name="Peeters S.H."/>
            <person name="Heuer A."/>
            <person name="Rast P."/>
            <person name="Oberbeckmann S."/>
            <person name="Bunk B."/>
            <person name="Jeske O."/>
            <person name="Meyerdierks A."/>
            <person name="Storesund J.E."/>
            <person name="Kallscheuer N."/>
            <person name="Luecker S."/>
            <person name="Lage O.M."/>
            <person name="Pohl T."/>
            <person name="Merkel B.J."/>
            <person name="Hornburger P."/>
            <person name="Mueller R.-W."/>
            <person name="Bruemmer F."/>
            <person name="Labrenz M."/>
            <person name="Spormann A.M."/>
            <person name="Op Den Camp H."/>
            <person name="Overmann J."/>
            <person name="Amann R."/>
            <person name="Jetten M.S.M."/>
            <person name="Mascher T."/>
            <person name="Medema M.H."/>
            <person name="Devos D.P."/>
            <person name="Kaster A.-K."/>
            <person name="Ovreas L."/>
            <person name="Rohde M."/>
            <person name="Galperin M.Y."/>
            <person name="Jogler C."/>
        </authorList>
    </citation>
    <scope>NUCLEOTIDE SEQUENCE [LARGE SCALE GENOMIC DNA]</scope>
    <source>
        <strain evidence="3 4">Pla108</strain>
    </source>
</reference>
<accession>A0A5C6ALH4</accession>
<evidence type="ECO:0000313" key="3">
    <source>
        <dbReference type="EMBL" id="TWU00490.1"/>
    </source>
</evidence>
<comment type="caution">
    <text evidence="3">The sequence shown here is derived from an EMBL/GenBank/DDBJ whole genome shotgun (WGS) entry which is preliminary data.</text>
</comment>
<evidence type="ECO:0000259" key="2">
    <source>
        <dbReference type="Pfam" id="PF12728"/>
    </source>
</evidence>
<organism evidence="3 4">
    <name type="scientific">Botrimarina colliarenosi</name>
    <dbReference type="NCBI Taxonomy" id="2528001"/>
    <lineage>
        <taxon>Bacteria</taxon>
        <taxon>Pseudomonadati</taxon>
        <taxon>Planctomycetota</taxon>
        <taxon>Planctomycetia</taxon>
        <taxon>Pirellulales</taxon>
        <taxon>Lacipirellulaceae</taxon>
        <taxon>Botrimarina</taxon>
    </lineage>
</organism>
<proteinExistence type="predicted"/>
<gene>
    <name evidence="3" type="ORF">Pla108_14410</name>
</gene>
<dbReference type="AlphaFoldDB" id="A0A5C6ALH4"/>
<dbReference type="RefSeq" id="WP_146444154.1">
    <property type="nucleotide sequence ID" value="NZ_SJPR01000001.1"/>
</dbReference>
<evidence type="ECO:0000313" key="4">
    <source>
        <dbReference type="Proteomes" id="UP000317421"/>
    </source>
</evidence>
<keyword evidence="4" id="KW-1185">Reference proteome</keyword>
<evidence type="ECO:0000256" key="1">
    <source>
        <dbReference type="SAM" id="MobiDB-lite"/>
    </source>
</evidence>
<dbReference type="Pfam" id="PF12728">
    <property type="entry name" value="HTH_17"/>
    <property type="match status" value="1"/>
</dbReference>
<feature type="region of interest" description="Disordered" evidence="1">
    <location>
        <begin position="71"/>
        <end position="99"/>
    </location>
</feature>
<protein>
    <recommendedName>
        <fullName evidence="2">Helix-turn-helix domain-containing protein</fullName>
    </recommendedName>
</protein>
<dbReference type="EMBL" id="SJPR01000001">
    <property type="protein sequence ID" value="TWU00490.1"/>
    <property type="molecule type" value="Genomic_DNA"/>
</dbReference>
<dbReference type="Proteomes" id="UP000317421">
    <property type="component" value="Unassembled WGS sequence"/>
</dbReference>